<dbReference type="GO" id="GO:0032259">
    <property type="term" value="P:methylation"/>
    <property type="evidence" value="ECO:0007669"/>
    <property type="project" value="UniProtKB-KW"/>
</dbReference>
<dbReference type="SMART" id="SM00138">
    <property type="entry name" value="MeTrc"/>
    <property type="match status" value="1"/>
</dbReference>
<dbReference type="InterPro" id="IPR029063">
    <property type="entry name" value="SAM-dependent_MTases_sf"/>
</dbReference>
<keyword evidence="3" id="KW-1185">Reference proteome</keyword>
<dbReference type="RefSeq" id="WP_119758332.1">
    <property type="nucleotide sequence ID" value="NZ_CP032382.1"/>
</dbReference>
<evidence type="ECO:0000313" key="3">
    <source>
        <dbReference type="Proteomes" id="UP000266183"/>
    </source>
</evidence>
<protein>
    <submittedName>
        <fullName evidence="2">Protein-glutamate O-methyltransferase CheR</fullName>
    </submittedName>
</protein>
<accession>A0A385SXK0</accession>
<keyword evidence="2" id="KW-0489">Methyltransferase</keyword>
<dbReference type="SUPFAM" id="SSF47757">
    <property type="entry name" value="Chemotaxis receptor methyltransferase CheR, N-terminal domain"/>
    <property type="match status" value="1"/>
</dbReference>
<reference evidence="3" key="1">
    <citation type="submission" date="2018-09" db="EMBL/GenBank/DDBJ databases">
        <title>Chryseolinea sp. KIS68-18 isolated from soil.</title>
        <authorList>
            <person name="Weon H.-Y."/>
            <person name="Kwon S.-W."/>
            <person name="Lee S.A."/>
        </authorList>
    </citation>
    <scope>NUCLEOTIDE SEQUENCE [LARGE SCALE GENOMIC DNA]</scope>
    <source>
        <strain evidence="3">KIS68-18</strain>
    </source>
</reference>
<dbReference type="PROSITE" id="PS50123">
    <property type="entry name" value="CHER"/>
    <property type="match status" value="1"/>
</dbReference>
<dbReference type="PANTHER" id="PTHR24422:SF8">
    <property type="entry name" value="CHEMOTAXIS PROTEIN"/>
    <property type="match status" value="1"/>
</dbReference>
<proteinExistence type="predicted"/>
<dbReference type="Gene3D" id="3.40.50.150">
    <property type="entry name" value="Vaccinia Virus protein VP39"/>
    <property type="match status" value="1"/>
</dbReference>
<dbReference type="Pfam" id="PF01739">
    <property type="entry name" value="CheR"/>
    <property type="match status" value="1"/>
</dbReference>
<gene>
    <name evidence="2" type="ORF">D4L85_32855</name>
</gene>
<dbReference type="InterPro" id="IPR000780">
    <property type="entry name" value="CheR_MeTrfase"/>
</dbReference>
<feature type="domain" description="CheR-type methyltransferase" evidence="1">
    <location>
        <begin position="1"/>
        <end position="260"/>
    </location>
</feature>
<dbReference type="SUPFAM" id="SSF53335">
    <property type="entry name" value="S-adenosyl-L-methionine-dependent methyltransferases"/>
    <property type="match status" value="1"/>
</dbReference>
<organism evidence="2 3">
    <name type="scientific">Chryseolinea soli</name>
    <dbReference type="NCBI Taxonomy" id="2321403"/>
    <lineage>
        <taxon>Bacteria</taxon>
        <taxon>Pseudomonadati</taxon>
        <taxon>Bacteroidota</taxon>
        <taxon>Cytophagia</taxon>
        <taxon>Cytophagales</taxon>
        <taxon>Fulvivirgaceae</taxon>
        <taxon>Chryseolinea</taxon>
    </lineage>
</organism>
<keyword evidence="2" id="KW-0808">Transferase</keyword>
<dbReference type="AlphaFoldDB" id="A0A385SXK0"/>
<dbReference type="OrthoDB" id="9816309at2"/>
<dbReference type="GO" id="GO:0008757">
    <property type="term" value="F:S-adenosylmethionine-dependent methyltransferase activity"/>
    <property type="evidence" value="ECO:0007669"/>
    <property type="project" value="InterPro"/>
</dbReference>
<name>A0A385SXK0_9BACT</name>
<dbReference type="EMBL" id="CP032382">
    <property type="protein sequence ID" value="AYB35081.1"/>
    <property type="molecule type" value="Genomic_DNA"/>
</dbReference>
<dbReference type="KEGG" id="chk:D4L85_32855"/>
<dbReference type="Pfam" id="PF03705">
    <property type="entry name" value="CheR_N"/>
    <property type="match status" value="1"/>
</dbReference>
<dbReference type="PRINTS" id="PR00996">
    <property type="entry name" value="CHERMTFRASE"/>
</dbReference>
<dbReference type="InterPro" id="IPR050903">
    <property type="entry name" value="Bact_Chemotaxis_MeTrfase"/>
</dbReference>
<dbReference type="PANTHER" id="PTHR24422">
    <property type="entry name" value="CHEMOTAXIS PROTEIN METHYLTRANSFERASE"/>
    <property type="match status" value="1"/>
</dbReference>
<evidence type="ECO:0000259" key="1">
    <source>
        <dbReference type="PROSITE" id="PS50123"/>
    </source>
</evidence>
<dbReference type="Proteomes" id="UP000266183">
    <property type="component" value="Chromosome"/>
</dbReference>
<dbReference type="InterPro" id="IPR022641">
    <property type="entry name" value="CheR_N"/>
</dbReference>
<dbReference type="InterPro" id="IPR022642">
    <property type="entry name" value="CheR_C"/>
</dbReference>
<sequence>MGNVIDAKEYNEFLEAIRFVYGYDFTDYAESTVKRRIFHFMTGRRIEDLNKLGKILLKEEAIFEEFVKELSVTVTEMFRDPLFYKGIREKVIKRLATYPFIRIWIAGCATGEEVYSVAILLKEEGLLERSIIYATDINPASLESAKQGVYALSAMKTYTSNYQLAGGKREFSEYYLAKYDSALFDASLKQNVVFSSHNLAMDKSFNEFHLILCRNVLMYFNQRLQDRVLELFYDSLCPFGFLGLGDKESLLFSSRKDHFEETDRKQKIYMKTK</sequence>
<evidence type="ECO:0000313" key="2">
    <source>
        <dbReference type="EMBL" id="AYB35081.1"/>
    </source>
</evidence>